<dbReference type="InterPro" id="IPR008271">
    <property type="entry name" value="Ser/Thr_kinase_AS"/>
</dbReference>
<dbReference type="SMART" id="SM00220">
    <property type="entry name" value="S_TKc"/>
    <property type="match status" value="1"/>
</dbReference>
<dbReference type="Pfam" id="PF00069">
    <property type="entry name" value="Pkinase"/>
    <property type="match status" value="1"/>
</dbReference>
<evidence type="ECO:0000313" key="8">
    <source>
        <dbReference type="Proteomes" id="UP001295684"/>
    </source>
</evidence>
<gene>
    <name evidence="7" type="ORF">ECRASSUSDP1_LOCUS6145</name>
</gene>
<dbReference type="GO" id="GO:0010506">
    <property type="term" value="P:regulation of autophagy"/>
    <property type="evidence" value="ECO:0007669"/>
    <property type="project" value="InterPro"/>
</dbReference>
<comment type="subunit">
    <text evidence="1">Monomer.</text>
</comment>
<keyword evidence="4" id="KW-0418">Kinase</keyword>
<dbReference type="EMBL" id="CAMPGE010005951">
    <property type="protein sequence ID" value="CAI2364797.1"/>
    <property type="molecule type" value="Genomic_DNA"/>
</dbReference>
<comment type="caution">
    <text evidence="7">The sequence shown here is derived from an EMBL/GenBank/DDBJ whole genome shotgun (WGS) entry which is preliminary data.</text>
</comment>
<dbReference type="PROSITE" id="PS00108">
    <property type="entry name" value="PROTEIN_KINASE_ST"/>
    <property type="match status" value="1"/>
</dbReference>
<feature type="domain" description="Protein kinase" evidence="6">
    <location>
        <begin position="6"/>
        <end position="284"/>
    </location>
</feature>
<dbReference type="InterPro" id="IPR000719">
    <property type="entry name" value="Prot_kinase_dom"/>
</dbReference>
<dbReference type="AlphaFoldDB" id="A0AAD1U9G1"/>
<dbReference type="Proteomes" id="UP001295684">
    <property type="component" value="Unassembled WGS sequence"/>
</dbReference>
<dbReference type="PANTHER" id="PTHR24348:SF22">
    <property type="entry name" value="NON-SPECIFIC SERINE_THREONINE PROTEIN KINASE"/>
    <property type="match status" value="1"/>
</dbReference>
<dbReference type="GO" id="GO:0004674">
    <property type="term" value="F:protein serine/threonine kinase activity"/>
    <property type="evidence" value="ECO:0007669"/>
    <property type="project" value="InterPro"/>
</dbReference>
<evidence type="ECO:0000256" key="4">
    <source>
        <dbReference type="ARBA" id="ARBA00022777"/>
    </source>
</evidence>
<protein>
    <recommendedName>
        <fullName evidence="6">Protein kinase domain-containing protein</fullName>
    </recommendedName>
</protein>
<evidence type="ECO:0000256" key="5">
    <source>
        <dbReference type="ARBA" id="ARBA00022840"/>
    </source>
</evidence>
<dbReference type="InterPro" id="IPR011009">
    <property type="entry name" value="Kinase-like_dom_sf"/>
</dbReference>
<dbReference type="GO" id="GO:0005524">
    <property type="term" value="F:ATP binding"/>
    <property type="evidence" value="ECO:0007669"/>
    <property type="project" value="UniProtKB-KW"/>
</dbReference>
<dbReference type="PROSITE" id="PS50011">
    <property type="entry name" value="PROTEIN_KINASE_DOM"/>
    <property type="match status" value="1"/>
</dbReference>
<name>A0AAD1U9G1_EUPCR</name>
<reference evidence="7" key="1">
    <citation type="submission" date="2023-07" db="EMBL/GenBank/DDBJ databases">
        <authorList>
            <consortium name="AG Swart"/>
            <person name="Singh M."/>
            <person name="Singh A."/>
            <person name="Seah K."/>
            <person name="Emmerich C."/>
        </authorList>
    </citation>
    <scope>NUCLEOTIDE SEQUENCE</scope>
    <source>
        <strain evidence="7">DP1</strain>
    </source>
</reference>
<evidence type="ECO:0000256" key="3">
    <source>
        <dbReference type="ARBA" id="ARBA00022741"/>
    </source>
</evidence>
<dbReference type="FunFam" id="1.10.510.10:FF:000571">
    <property type="entry name" value="Maternal embryonic leucine zipper kinase"/>
    <property type="match status" value="1"/>
</dbReference>
<dbReference type="GO" id="GO:0016020">
    <property type="term" value="C:membrane"/>
    <property type="evidence" value="ECO:0007669"/>
    <property type="project" value="TreeGrafter"/>
</dbReference>
<keyword evidence="2" id="KW-0808">Transferase</keyword>
<dbReference type="SUPFAM" id="SSF56112">
    <property type="entry name" value="Protein kinase-like (PK-like)"/>
    <property type="match status" value="1"/>
</dbReference>
<evidence type="ECO:0000259" key="6">
    <source>
        <dbReference type="PROSITE" id="PS50011"/>
    </source>
</evidence>
<keyword evidence="5" id="KW-0067">ATP-binding</keyword>
<dbReference type="InterPro" id="IPR045269">
    <property type="entry name" value="Atg1-like"/>
</dbReference>
<evidence type="ECO:0000313" key="7">
    <source>
        <dbReference type="EMBL" id="CAI2364797.1"/>
    </source>
</evidence>
<dbReference type="GO" id="GO:0005776">
    <property type="term" value="C:autophagosome"/>
    <property type="evidence" value="ECO:0007669"/>
    <property type="project" value="TreeGrafter"/>
</dbReference>
<keyword evidence="3" id="KW-0547">Nucleotide-binding</keyword>
<organism evidence="7 8">
    <name type="scientific">Euplotes crassus</name>
    <dbReference type="NCBI Taxonomy" id="5936"/>
    <lineage>
        <taxon>Eukaryota</taxon>
        <taxon>Sar</taxon>
        <taxon>Alveolata</taxon>
        <taxon>Ciliophora</taxon>
        <taxon>Intramacronucleata</taxon>
        <taxon>Spirotrichea</taxon>
        <taxon>Hypotrichia</taxon>
        <taxon>Euplotida</taxon>
        <taxon>Euplotidae</taxon>
        <taxon>Moneuplotes</taxon>
    </lineage>
</organism>
<evidence type="ECO:0000256" key="2">
    <source>
        <dbReference type="ARBA" id="ARBA00022679"/>
    </source>
</evidence>
<accession>A0AAD1U9G1</accession>
<dbReference type="GO" id="GO:0000407">
    <property type="term" value="C:phagophore assembly site"/>
    <property type="evidence" value="ECO:0007669"/>
    <property type="project" value="TreeGrafter"/>
</dbReference>
<dbReference type="GO" id="GO:0000045">
    <property type="term" value="P:autophagosome assembly"/>
    <property type="evidence" value="ECO:0007669"/>
    <property type="project" value="TreeGrafter"/>
</dbReference>
<sequence length="523" mass="60940">MIEGKYREIKDLSSGSYGKVCRCSVEGELREVAVKVYVKKQHDSDGEIRHFQCECEALSQLQHPYIVRLLDFKESGTRVDDMDNVTNVRYAALELAENGNLLDYVVDKSMDDRVVRYYFRQLLQGIDFMHNSGYCHRDLKLENILLDNEYNIKISDFGFATSLRGSNQDNQLYDCKGTLRYMAPEIFKGTGYLGRSVDIFALGVILFSMKTGRPPFMRMAAAQDPLYSLLHSYQYDGYWMMWDSFAQQSGFELPMSFKNLFIAMICYYPNSRLSLTEILRAEWMLGEIASEREVQNYMQALQKEMELCDQEQFGKQASAQSNYIVNMKNEEEFDIKETNDVINDVHQIEDKDRGHLIHQDIEDELDLDQDDAFDLGDELEEKSEDLEEFVGHQEENKEEDYSMAQDNAKSLIFPRTEEIDTNLCTVYADKICEYLMEYSQINKLKVFFDVNDFTLNFNIPTDNGIKYFGMKFEFVGPEDGKDPAPGVETRNNYKIYFLKDDNLDEEEFKDIGLHFLEQISSYI</sequence>
<dbReference type="PANTHER" id="PTHR24348">
    <property type="entry name" value="SERINE/THREONINE-PROTEIN KINASE UNC-51-RELATED"/>
    <property type="match status" value="1"/>
</dbReference>
<dbReference type="GO" id="GO:0005829">
    <property type="term" value="C:cytosol"/>
    <property type="evidence" value="ECO:0007669"/>
    <property type="project" value="TreeGrafter"/>
</dbReference>
<proteinExistence type="predicted"/>
<keyword evidence="8" id="KW-1185">Reference proteome</keyword>
<evidence type="ECO:0000256" key="1">
    <source>
        <dbReference type="ARBA" id="ARBA00011245"/>
    </source>
</evidence>
<dbReference type="Gene3D" id="1.10.510.10">
    <property type="entry name" value="Transferase(Phosphotransferase) domain 1"/>
    <property type="match status" value="1"/>
</dbReference>